<evidence type="ECO:0000256" key="1">
    <source>
        <dbReference type="SAM" id="MobiDB-lite"/>
    </source>
</evidence>
<sequence length="424" mass="45511">MTNSLPHIQPPLERQATLSVPQNRKPEDGEGFAALLGKETARTDAVRASAGAAGEGGKADGAPGGESPRAGAPAATPAEEGAEARAPRPEVPGMPLHGRGVAVFQRAVMAGRSPSEVMQGRLFSEASQDIKRTQALEGLMEGMGVSDDSPLSSARNFNVARQLPGLSLSMRDQNVIRALSHDDYVRTHNASDAAAARARRRSARQRRGEGAQRGGEEIGSLSARFESGKAGISAIGYDSKGGTSYGKYQIASRVGTMDAFLSFLDNEAPDISRRLRDAGPANTGSRQGAMPDTWRDIASEQPERFGKLQESFIRESHYDPAVAGITERTRLNLDELSPIMREVIWSTAVQHGARGAVRIFEQADATSSGSGRTYERNLISRVYDIRSGQFGGHSADIQQSVHNRFREEESLALNMLEGTRSRTA</sequence>
<dbReference type="Pfam" id="PF21277">
    <property type="entry name" value="T6SS_VgrG3-like_C"/>
    <property type="match status" value="1"/>
</dbReference>
<comment type="caution">
    <text evidence="3">The sequence shown here is derived from an EMBL/GenBank/DDBJ whole genome shotgun (WGS) entry which is preliminary data.</text>
</comment>
<evidence type="ECO:0000313" key="3">
    <source>
        <dbReference type="EMBL" id="HJA78492.1"/>
    </source>
</evidence>
<accession>A0A9D2KP84</accession>
<dbReference type="AlphaFoldDB" id="A0A9D2KP84"/>
<feature type="region of interest" description="Disordered" evidence="1">
    <location>
        <begin position="1"/>
        <end position="97"/>
    </location>
</feature>
<proteinExistence type="predicted"/>
<protein>
    <recommendedName>
        <fullName evidence="2">Type VI secretion system spike protein VgrG3-like C-terminal domain-containing protein</fullName>
    </recommendedName>
</protein>
<reference evidence="3" key="1">
    <citation type="journal article" date="2021" name="PeerJ">
        <title>Extensive microbial diversity within the chicken gut microbiome revealed by metagenomics and culture.</title>
        <authorList>
            <person name="Gilroy R."/>
            <person name="Ravi A."/>
            <person name="Getino M."/>
            <person name="Pursley I."/>
            <person name="Horton D.L."/>
            <person name="Alikhan N.F."/>
            <person name="Baker D."/>
            <person name="Gharbi K."/>
            <person name="Hall N."/>
            <person name="Watson M."/>
            <person name="Adriaenssens E.M."/>
            <person name="Foster-Nyarko E."/>
            <person name="Jarju S."/>
            <person name="Secka A."/>
            <person name="Antonio M."/>
            <person name="Oren A."/>
            <person name="Chaudhuri R.R."/>
            <person name="La Ragione R."/>
            <person name="Hildebrand F."/>
            <person name="Pallen M.J."/>
        </authorList>
    </citation>
    <scope>NUCLEOTIDE SEQUENCE</scope>
    <source>
        <strain evidence="3">5032</strain>
    </source>
</reference>
<gene>
    <name evidence="3" type="ORF">H9784_02820</name>
</gene>
<organism evidence="3 4">
    <name type="scientific">Candidatus Desulfovibrio intestinavium</name>
    <dbReference type="NCBI Taxonomy" id="2838534"/>
    <lineage>
        <taxon>Bacteria</taxon>
        <taxon>Pseudomonadati</taxon>
        <taxon>Thermodesulfobacteriota</taxon>
        <taxon>Desulfovibrionia</taxon>
        <taxon>Desulfovibrionales</taxon>
        <taxon>Desulfovibrionaceae</taxon>
        <taxon>Desulfovibrio</taxon>
    </lineage>
</organism>
<feature type="compositionally biased region" description="Low complexity" evidence="1">
    <location>
        <begin position="68"/>
        <end position="79"/>
    </location>
</feature>
<reference evidence="3" key="2">
    <citation type="submission" date="2021-04" db="EMBL/GenBank/DDBJ databases">
        <authorList>
            <person name="Gilroy R."/>
        </authorList>
    </citation>
    <scope>NUCLEOTIDE SEQUENCE</scope>
    <source>
        <strain evidence="3">5032</strain>
    </source>
</reference>
<feature type="domain" description="Type VI secretion system spike protein VgrG3-like C-terminal" evidence="2">
    <location>
        <begin position="218"/>
        <end position="408"/>
    </location>
</feature>
<dbReference type="InterPro" id="IPR049073">
    <property type="entry name" value="T6SS_VgrG3-like_C"/>
</dbReference>
<feature type="region of interest" description="Disordered" evidence="1">
    <location>
        <begin position="191"/>
        <end position="222"/>
    </location>
</feature>
<name>A0A9D2KP84_9BACT</name>
<evidence type="ECO:0000259" key="2">
    <source>
        <dbReference type="Pfam" id="PF21277"/>
    </source>
</evidence>
<dbReference type="Proteomes" id="UP000823821">
    <property type="component" value="Unassembled WGS sequence"/>
</dbReference>
<dbReference type="EMBL" id="DWZD01000019">
    <property type="protein sequence ID" value="HJA78492.1"/>
    <property type="molecule type" value="Genomic_DNA"/>
</dbReference>
<evidence type="ECO:0000313" key="4">
    <source>
        <dbReference type="Proteomes" id="UP000823821"/>
    </source>
</evidence>
<feature type="compositionally biased region" description="Basic and acidic residues" evidence="1">
    <location>
        <begin position="206"/>
        <end position="216"/>
    </location>
</feature>